<keyword evidence="1 10" id="KW-0963">Cytoplasm</keyword>
<feature type="region of interest" description="FAD-dependent cmnm(5)s(2)U34 oxidoreductase" evidence="10">
    <location>
        <begin position="258"/>
        <end position="649"/>
    </location>
</feature>
<evidence type="ECO:0000259" key="11">
    <source>
        <dbReference type="Pfam" id="PF01266"/>
    </source>
</evidence>
<dbReference type="InterPro" id="IPR006076">
    <property type="entry name" value="FAD-dep_OxRdtase"/>
</dbReference>
<dbReference type="NCBIfam" id="NF002483">
    <property type="entry name" value="PRK01747.1-4"/>
    <property type="match status" value="1"/>
</dbReference>
<comment type="similarity">
    <text evidence="10">In the C-terminal section; belongs to the DAO family.</text>
</comment>
<evidence type="ECO:0000259" key="12">
    <source>
        <dbReference type="Pfam" id="PF05430"/>
    </source>
</evidence>
<dbReference type="InterPro" id="IPR008471">
    <property type="entry name" value="MnmC-like_methylTransf"/>
</dbReference>
<comment type="subcellular location">
    <subcellularLocation>
        <location evidence="10">Cytoplasm</location>
    </subcellularLocation>
</comment>
<dbReference type="InterPro" id="IPR023032">
    <property type="entry name" value="tRNA_MAMT_biosynth_bifunc_MnmC"/>
</dbReference>
<proteinExistence type="inferred from homology"/>
<dbReference type="Pfam" id="PF01266">
    <property type="entry name" value="DAO"/>
    <property type="match status" value="1"/>
</dbReference>
<evidence type="ECO:0000256" key="5">
    <source>
        <dbReference type="ARBA" id="ARBA00022691"/>
    </source>
</evidence>
<evidence type="ECO:0000313" key="14">
    <source>
        <dbReference type="Proteomes" id="UP000035352"/>
    </source>
</evidence>
<name>A0A0G3BQA2_9BURK</name>
<dbReference type="OrthoDB" id="9786494at2"/>
<protein>
    <recommendedName>
        <fullName evidence="10">tRNA 5-methylaminomethyl-2-thiouridine biosynthesis bifunctional protein MnmC</fullName>
        <shortName evidence="10">tRNA mnm(5)s(2)U biosynthesis bifunctional protein</shortName>
    </recommendedName>
    <domain>
        <recommendedName>
            <fullName evidence="10">tRNA (mnm(5)s(2)U34)-methyltransferase</fullName>
            <ecNumber evidence="10">2.1.1.61</ecNumber>
        </recommendedName>
    </domain>
    <domain>
        <recommendedName>
            <fullName evidence="10">FAD-dependent cmnm(5)s(2)U34 oxidoreductase</fullName>
            <ecNumber evidence="10">1.5.-.-</ecNumber>
        </recommendedName>
    </domain>
</protein>
<dbReference type="NCBIfam" id="TIGR03197">
    <property type="entry name" value="MnmC_Cterm"/>
    <property type="match status" value="1"/>
</dbReference>
<dbReference type="InterPro" id="IPR047785">
    <property type="entry name" value="tRNA_MNMC2"/>
</dbReference>
<accession>A0A0G3BQA2</accession>
<dbReference type="Gene3D" id="3.50.50.60">
    <property type="entry name" value="FAD/NAD(P)-binding domain"/>
    <property type="match status" value="1"/>
</dbReference>
<dbReference type="NCBIfam" id="NF033855">
    <property type="entry name" value="tRNA_MNMC2"/>
    <property type="match status" value="1"/>
</dbReference>
<dbReference type="GO" id="GO:0016645">
    <property type="term" value="F:oxidoreductase activity, acting on the CH-NH group of donors"/>
    <property type="evidence" value="ECO:0007669"/>
    <property type="project" value="InterPro"/>
</dbReference>
<reference evidence="13 14" key="1">
    <citation type="submission" date="2015-05" db="EMBL/GenBank/DDBJ databases">
        <authorList>
            <person name="Tang B."/>
            <person name="Yu Y."/>
        </authorList>
    </citation>
    <scope>NUCLEOTIDE SEQUENCE [LARGE SCALE GENOMIC DNA]</scope>
    <source>
        <strain evidence="13 14">DSM 7029</strain>
    </source>
</reference>
<feature type="region of interest" description="tRNA (mnm(5)s(2)U34)-methyltransferase" evidence="10">
    <location>
        <begin position="1"/>
        <end position="234"/>
    </location>
</feature>
<comment type="cofactor">
    <cofactor evidence="10">
        <name>FAD</name>
        <dbReference type="ChEBI" id="CHEBI:57692"/>
    </cofactor>
</comment>
<dbReference type="InterPro" id="IPR036188">
    <property type="entry name" value="FAD/NAD-bd_sf"/>
</dbReference>
<keyword evidence="2 10" id="KW-0489">Methyltransferase</keyword>
<evidence type="ECO:0000256" key="10">
    <source>
        <dbReference type="HAMAP-Rule" id="MF_01102"/>
    </source>
</evidence>
<dbReference type="EC" id="1.5.-.-" evidence="10"/>
<dbReference type="Gene3D" id="3.30.9.10">
    <property type="entry name" value="D-Amino Acid Oxidase, subunit A, domain 2"/>
    <property type="match status" value="1"/>
</dbReference>
<dbReference type="EMBL" id="CP011371">
    <property type="protein sequence ID" value="AKJ28735.1"/>
    <property type="molecule type" value="Genomic_DNA"/>
</dbReference>
<dbReference type="InterPro" id="IPR017610">
    <property type="entry name" value="tRNA_S-uridine_synth_MnmC_C"/>
</dbReference>
<dbReference type="GO" id="GO:0002097">
    <property type="term" value="P:tRNA wobble base modification"/>
    <property type="evidence" value="ECO:0007669"/>
    <property type="project" value="UniProtKB-UniRule"/>
</dbReference>
<dbReference type="EC" id="2.1.1.61" evidence="10"/>
<keyword evidence="8 10" id="KW-0560">Oxidoreductase</keyword>
<comment type="similarity">
    <text evidence="10">In the N-terminal section; belongs to the methyltransferase superfamily. tRNA (mnm(5)s(2)U34)-methyltransferase family.</text>
</comment>
<keyword evidence="6 10" id="KW-0819">tRNA processing</keyword>
<comment type="catalytic activity">
    <reaction evidence="10">
        <text>5-aminomethyl-2-thiouridine(34) in tRNA + S-adenosyl-L-methionine = 5-methylaminomethyl-2-thiouridine(34) in tRNA + S-adenosyl-L-homocysteine + H(+)</text>
        <dbReference type="Rhea" id="RHEA:19569"/>
        <dbReference type="Rhea" id="RHEA-COMP:10195"/>
        <dbReference type="Rhea" id="RHEA-COMP:10197"/>
        <dbReference type="ChEBI" id="CHEBI:15378"/>
        <dbReference type="ChEBI" id="CHEBI:57856"/>
        <dbReference type="ChEBI" id="CHEBI:59789"/>
        <dbReference type="ChEBI" id="CHEBI:74454"/>
        <dbReference type="ChEBI" id="CHEBI:74455"/>
        <dbReference type="EC" id="2.1.1.61"/>
    </reaction>
</comment>
<keyword evidence="9 10" id="KW-0511">Multifunctional enzyme</keyword>
<evidence type="ECO:0000256" key="9">
    <source>
        <dbReference type="ARBA" id="ARBA00023268"/>
    </source>
</evidence>
<dbReference type="PATRIC" id="fig|413882.6.peg.2148"/>
<sequence length="649" mass="69548">MKTEPIQPARIAYTAEAQPPSAPAFGDIYHPAAGALAQARHVFLGGNDLPRRWRRRDRYTVFETGFGLGNNFLATWQAWRDDAERPQRLCFVSLEKHPPRRDDLARLHHRHEVPHLAAQLVAAWPPLTPNLHTLSFEGGRVTLLVGFGDITRLLPELSAEVDAFFLDGFAPAKNPDIWDCRVLKGLGRLAAPGATAATWSVARPVRDGLVEAGFRVERAPGFGSKREMTVARFEPRFQPPRLGAWQPAAGLERSAVIVGGGLAGCAAAHALALQGWQCSVLETHAHPAQETSGNPGGLFHGVVNPQDGAHARFNRTAALHAARAYAALRAGHDIAGQWDGLLRLESAPDGADAALAAMQATLDAQALPPEYVQAIAAADASRRSGLSLRLPAWYYPGGGWLRPSDLAKALLASAPGVTWRGGQRVAGLRHDADGWELLDADQQVLARAAVVVLANAHDAARLLRPTHWPISRVRGQTTSLPDTTPGLPHARLPVAGSGYLLPPHGGQVLCGATTQPGDDDASLREADHRYNLDQLARLCGAAPQVPLASLAGRVGWRCVSDDRLPVIGPVVDESALGAPRQRLDHARYVPRLPGLYLYTGLASRGITWALLGAEVLAAWISGAPCPVESDLRDAVDAARFVSRAVRRAS</sequence>
<dbReference type="SUPFAM" id="SSF54373">
    <property type="entry name" value="FAD-linked reductases, C-terminal domain"/>
    <property type="match status" value="1"/>
</dbReference>
<dbReference type="Pfam" id="PF05430">
    <property type="entry name" value="Methyltransf_30"/>
    <property type="match status" value="1"/>
</dbReference>
<dbReference type="GO" id="GO:0005737">
    <property type="term" value="C:cytoplasm"/>
    <property type="evidence" value="ECO:0007669"/>
    <property type="project" value="UniProtKB-SubCell"/>
</dbReference>
<dbReference type="AlphaFoldDB" id="A0A0G3BQA2"/>
<dbReference type="SUPFAM" id="SSF51905">
    <property type="entry name" value="FAD/NAD(P)-binding domain"/>
    <property type="match status" value="1"/>
</dbReference>
<evidence type="ECO:0000256" key="7">
    <source>
        <dbReference type="ARBA" id="ARBA00022827"/>
    </source>
</evidence>
<dbReference type="InterPro" id="IPR029063">
    <property type="entry name" value="SAM-dependent_MTases_sf"/>
</dbReference>
<evidence type="ECO:0000256" key="2">
    <source>
        <dbReference type="ARBA" id="ARBA00022603"/>
    </source>
</evidence>
<dbReference type="NCBIfam" id="NF002481">
    <property type="entry name" value="PRK01747.1-2"/>
    <property type="match status" value="1"/>
</dbReference>
<dbReference type="GO" id="GO:0004808">
    <property type="term" value="F:tRNA (5-methylaminomethyl-2-thiouridylate)(34)-methyltransferase activity"/>
    <property type="evidence" value="ECO:0007669"/>
    <property type="project" value="UniProtKB-EC"/>
</dbReference>
<comment type="function">
    <text evidence="10">Catalyzes the last two steps in the biosynthesis of 5-methylaminomethyl-2-thiouridine (mnm(5)s(2)U) at the wobble position (U34) in tRNA. Catalyzes the FAD-dependent demodification of cmnm(5)s(2)U34 to nm(5)s(2)U34, followed by the transfer of a methyl group from S-adenosyl-L-methionine to nm(5)s(2)U34, to form mnm(5)s(2)U34.</text>
</comment>
<feature type="domain" description="MnmC-like methyltransferase" evidence="12">
    <location>
        <begin position="113"/>
        <end position="232"/>
    </location>
</feature>
<dbReference type="GO" id="GO:0032259">
    <property type="term" value="P:methylation"/>
    <property type="evidence" value="ECO:0007669"/>
    <property type="project" value="UniProtKB-KW"/>
</dbReference>
<keyword evidence="5 10" id="KW-0949">S-adenosyl-L-methionine</keyword>
<evidence type="ECO:0000256" key="6">
    <source>
        <dbReference type="ARBA" id="ARBA00022694"/>
    </source>
</evidence>
<dbReference type="HAMAP" id="MF_01102">
    <property type="entry name" value="MnmC"/>
    <property type="match status" value="1"/>
</dbReference>
<keyword evidence="14" id="KW-1185">Reference proteome</keyword>
<dbReference type="Gene3D" id="3.40.50.150">
    <property type="entry name" value="Vaccinia Virus protein VP39"/>
    <property type="match status" value="1"/>
</dbReference>
<keyword evidence="4 10" id="KW-0808">Transferase</keyword>
<keyword evidence="7 10" id="KW-0274">FAD</keyword>
<dbReference type="STRING" id="413882.AAW51_2044"/>
<evidence type="ECO:0000313" key="13">
    <source>
        <dbReference type="EMBL" id="AKJ28735.1"/>
    </source>
</evidence>
<dbReference type="KEGG" id="pbh:AAW51_2044"/>
<evidence type="ECO:0000256" key="4">
    <source>
        <dbReference type="ARBA" id="ARBA00022679"/>
    </source>
</evidence>
<dbReference type="PANTHER" id="PTHR13847:SF283">
    <property type="entry name" value="TRNA 5-METHYLAMINOMETHYL-2-THIOURIDINE BIOSYNTHESIS BIFUNCTIONAL PROTEIN MNMC"/>
    <property type="match status" value="1"/>
</dbReference>
<dbReference type="GO" id="GO:0050660">
    <property type="term" value="F:flavin adenine dinucleotide binding"/>
    <property type="evidence" value="ECO:0007669"/>
    <property type="project" value="UniProtKB-UniRule"/>
</dbReference>
<gene>
    <name evidence="10 13" type="primary">mnmC</name>
    <name evidence="13" type="ORF">AAW51_2044</name>
</gene>
<dbReference type="Proteomes" id="UP000035352">
    <property type="component" value="Chromosome"/>
</dbReference>
<dbReference type="PANTHER" id="PTHR13847">
    <property type="entry name" value="SARCOSINE DEHYDROGENASE-RELATED"/>
    <property type="match status" value="1"/>
</dbReference>
<evidence type="ECO:0000256" key="3">
    <source>
        <dbReference type="ARBA" id="ARBA00022630"/>
    </source>
</evidence>
<evidence type="ECO:0000256" key="8">
    <source>
        <dbReference type="ARBA" id="ARBA00023002"/>
    </source>
</evidence>
<keyword evidence="3 10" id="KW-0285">Flavoprotein</keyword>
<organism evidence="13 14">
    <name type="scientific">Caldimonas brevitalea</name>
    <dbReference type="NCBI Taxonomy" id="413882"/>
    <lineage>
        <taxon>Bacteria</taxon>
        <taxon>Pseudomonadati</taxon>
        <taxon>Pseudomonadota</taxon>
        <taxon>Betaproteobacteria</taxon>
        <taxon>Burkholderiales</taxon>
        <taxon>Sphaerotilaceae</taxon>
        <taxon>Caldimonas</taxon>
    </lineage>
</organism>
<evidence type="ECO:0000256" key="1">
    <source>
        <dbReference type="ARBA" id="ARBA00022490"/>
    </source>
</evidence>
<dbReference type="RefSeq" id="WP_047194536.1">
    <property type="nucleotide sequence ID" value="NZ_CP011371.1"/>
</dbReference>
<feature type="domain" description="FAD dependent oxidoreductase" evidence="11">
    <location>
        <begin position="255"/>
        <end position="619"/>
    </location>
</feature>